<evidence type="ECO:0000313" key="3">
    <source>
        <dbReference type="Proteomes" id="UP000593626"/>
    </source>
</evidence>
<dbReference type="KEGG" id="mcui:G8O30_11960"/>
<sequence>MKIMSIEEYLANVDPKWQDALLALKKVIDENIPEGFELEMQYGMPSYVVPLSIYPNGYHCKKDTALPFIGIAARKNHIGLYHMGLYGSQKLLHWFEEEYPKHTSTKLNMGKSCVRFSNPKKIPYNLIGELVRKMDVQEWIRVYEG</sequence>
<organism evidence="2 3">
    <name type="scientific">Mangrovibacillus cuniculi</name>
    <dbReference type="NCBI Taxonomy" id="2593652"/>
    <lineage>
        <taxon>Bacteria</taxon>
        <taxon>Bacillati</taxon>
        <taxon>Bacillota</taxon>
        <taxon>Bacilli</taxon>
        <taxon>Bacillales</taxon>
        <taxon>Bacillaceae</taxon>
        <taxon>Mangrovibacillus</taxon>
    </lineage>
</organism>
<accession>A0A7S8CEP7</accession>
<proteinExistence type="predicted"/>
<name>A0A7S8CEP7_9BACI</name>
<keyword evidence="3" id="KW-1185">Reference proteome</keyword>
<evidence type="ECO:0000259" key="1">
    <source>
        <dbReference type="Pfam" id="PF08818"/>
    </source>
</evidence>
<dbReference type="InterPro" id="IPR014922">
    <property type="entry name" value="YdhG-like"/>
</dbReference>
<dbReference type="EMBL" id="CP049742">
    <property type="protein sequence ID" value="QPC48448.1"/>
    <property type="molecule type" value="Genomic_DNA"/>
</dbReference>
<reference evidence="2 3" key="1">
    <citation type="submission" date="2019-07" db="EMBL/GenBank/DDBJ databases">
        <title>Genome sequence of 2 isolates from Red Sea Mangroves.</title>
        <authorList>
            <person name="Sefrji F."/>
            <person name="Michoud G."/>
            <person name="Merlino G."/>
            <person name="Daffonchio D."/>
        </authorList>
    </citation>
    <scope>NUCLEOTIDE SEQUENCE [LARGE SCALE GENOMIC DNA]</scope>
    <source>
        <strain evidence="2 3">R1DC41</strain>
    </source>
</reference>
<dbReference type="SUPFAM" id="SSF159888">
    <property type="entry name" value="YdhG-like"/>
    <property type="match status" value="1"/>
</dbReference>
<dbReference type="Pfam" id="PF08818">
    <property type="entry name" value="DUF1801"/>
    <property type="match status" value="1"/>
</dbReference>
<gene>
    <name evidence="2" type="ORF">G8O30_11960</name>
</gene>
<dbReference type="Proteomes" id="UP000593626">
    <property type="component" value="Chromosome"/>
</dbReference>
<dbReference type="Gene3D" id="3.90.1150.200">
    <property type="match status" value="1"/>
</dbReference>
<evidence type="ECO:0000313" key="2">
    <source>
        <dbReference type="EMBL" id="QPC48448.1"/>
    </source>
</evidence>
<feature type="domain" description="YdhG-like" evidence="1">
    <location>
        <begin position="17"/>
        <end position="133"/>
    </location>
</feature>
<dbReference type="AlphaFoldDB" id="A0A7S8CEP7"/>
<protein>
    <submittedName>
        <fullName evidence="2">DUF1801 domain-containing protein</fullName>
    </submittedName>
</protein>